<keyword evidence="1" id="KW-0812">Transmembrane</keyword>
<reference evidence="2 3" key="1">
    <citation type="submission" date="2018-05" db="EMBL/GenBank/DDBJ databases">
        <title>The Hungate 1000. A catalogue of reference genomes from the rumen microbiome.</title>
        <authorList>
            <person name="Kelly W."/>
        </authorList>
    </citation>
    <scope>NUCLEOTIDE SEQUENCE [LARGE SCALE GENOMIC DNA]</scope>
    <source>
        <strain evidence="2 3">SAb67</strain>
    </source>
</reference>
<accession>A0A315XWW8</accession>
<comment type="caution">
    <text evidence="2">The sequence shown here is derived from an EMBL/GenBank/DDBJ whole genome shotgun (WGS) entry which is preliminary data.</text>
</comment>
<evidence type="ECO:0000256" key="1">
    <source>
        <dbReference type="SAM" id="Phobius"/>
    </source>
</evidence>
<evidence type="ECO:0000313" key="3">
    <source>
        <dbReference type="Proteomes" id="UP000245720"/>
    </source>
</evidence>
<dbReference type="Proteomes" id="UP000245720">
    <property type="component" value="Unassembled WGS sequence"/>
</dbReference>
<feature type="transmembrane region" description="Helical" evidence="1">
    <location>
        <begin position="126"/>
        <end position="145"/>
    </location>
</feature>
<evidence type="ECO:0000313" key="2">
    <source>
        <dbReference type="EMBL" id="PWJ11497.1"/>
    </source>
</evidence>
<dbReference type="AlphaFoldDB" id="A0A315XWW8"/>
<protein>
    <submittedName>
        <fullName evidence="2">Putative AbgT family transporter</fullName>
    </submittedName>
</protein>
<dbReference type="EMBL" id="QGDI01000009">
    <property type="protein sequence ID" value="PWJ11497.1"/>
    <property type="molecule type" value="Genomic_DNA"/>
</dbReference>
<sequence length="155" mass="17771">MDKEKLTKKIKKLSRFTFYAMFFYCILNCCDIWPDNVKRHNVHMDINDMPLWKGILSIAAIFFLVVGVVGAFISAMKTMSYLSKGRTPFTKKIANRVRDLGIYFIVMEIACNALVFIGSGKIEPDLFWLAGLVLYAFSVVFRYGAKLQKESDETL</sequence>
<feature type="transmembrane region" description="Helical" evidence="1">
    <location>
        <begin position="54"/>
        <end position="79"/>
    </location>
</feature>
<organism evidence="2 3">
    <name type="scientific">Ruminococcus flavefaciens</name>
    <dbReference type="NCBI Taxonomy" id="1265"/>
    <lineage>
        <taxon>Bacteria</taxon>
        <taxon>Bacillati</taxon>
        <taxon>Bacillota</taxon>
        <taxon>Clostridia</taxon>
        <taxon>Eubacteriales</taxon>
        <taxon>Oscillospiraceae</taxon>
        <taxon>Ruminococcus</taxon>
    </lineage>
</organism>
<proteinExistence type="predicted"/>
<name>A0A315XWW8_RUMFL</name>
<keyword evidence="1" id="KW-0472">Membrane</keyword>
<keyword evidence="1" id="KW-1133">Transmembrane helix</keyword>
<dbReference type="OrthoDB" id="1825582at2"/>
<dbReference type="RefSeq" id="WP_109727011.1">
    <property type="nucleotide sequence ID" value="NZ_CAMOTJ010000020.1"/>
</dbReference>
<gene>
    <name evidence="2" type="ORF">IE37_02260</name>
</gene>
<feature type="transmembrane region" description="Helical" evidence="1">
    <location>
        <begin position="100"/>
        <end position="120"/>
    </location>
</feature>
<feature type="transmembrane region" description="Helical" evidence="1">
    <location>
        <begin position="16"/>
        <end position="34"/>
    </location>
</feature>